<organism evidence="1 2">
    <name type="scientific">Flemingia macrophylla</name>
    <dbReference type="NCBI Taxonomy" id="520843"/>
    <lineage>
        <taxon>Eukaryota</taxon>
        <taxon>Viridiplantae</taxon>
        <taxon>Streptophyta</taxon>
        <taxon>Embryophyta</taxon>
        <taxon>Tracheophyta</taxon>
        <taxon>Spermatophyta</taxon>
        <taxon>Magnoliopsida</taxon>
        <taxon>eudicotyledons</taxon>
        <taxon>Gunneridae</taxon>
        <taxon>Pentapetalae</taxon>
        <taxon>rosids</taxon>
        <taxon>fabids</taxon>
        <taxon>Fabales</taxon>
        <taxon>Fabaceae</taxon>
        <taxon>Papilionoideae</taxon>
        <taxon>50 kb inversion clade</taxon>
        <taxon>NPAAA clade</taxon>
        <taxon>indigoferoid/millettioid clade</taxon>
        <taxon>Phaseoleae</taxon>
        <taxon>Flemingia</taxon>
    </lineage>
</organism>
<dbReference type="Proteomes" id="UP001603857">
    <property type="component" value="Unassembled WGS sequence"/>
</dbReference>
<sequence>MPTEIGEPSTYDDDDPPVGATLEIIEPCNDWFYPSRVSSKAITKTIKQQYVQPWLSWGPMSDEEKDVFFKRFKESIYN</sequence>
<dbReference type="EMBL" id="JBGMDY010000001">
    <property type="protein sequence ID" value="KAL2347394.1"/>
    <property type="molecule type" value="Genomic_DNA"/>
</dbReference>
<keyword evidence="2" id="KW-1185">Reference proteome</keyword>
<protein>
    <submittedName>
        <fullName evidence="1">Uncharacterized protein</fullName>
    </submittedName>
</protein>
<gene>
    <name evidence="1" type="ORF">Fmac_001394</name>
</gene>
<comment type="caution">
    <text evidence="1">The sequence shown here is derived from an EMBL/GenBank/DDBJ whole genome shotgun (WGS) entry which is preliminary data.</text>
</comment>
<accession>A0ABD1NH02</accession>
<dbReference type="AlphaFoldDB" id="A0ABD1NH02"/>
<reference evidence="1 2" key="1">
    <citation type="submission" date="2024-08" db="EMBL/GenBank/DDBJ databases">
        <title>Insights into the chromosomal genome structure of Flemingia macrophylla.</title>
        <authorList>
            <person name="Ding Y."/>
            <person name="Zhao Y."/>
            <person name="Bi W."/>
            <person name="Wu M."/>
            <person name="Zhao G."/>
            <person name="Gong Y."/>
            <person name="Li W."/>
            <person name="Zhang P."/>
        </authorList>
    </citation>
    <scope>NUCLEOTIDE SEQUENCE [LARGE SCALE GENOMIC DNA]</scope>
    <source>
        <strain evidence="1">DYQJB</strain>
        <tissue evidence="1">Leaf</tissue>
    </source>
</reference>
<proteinExistence type="predicted"/>
<name>A0ABD1NH02_9FABA</name>
<evidence type="ECO:0000313" key="1">
    <source>
        <dbReference type="EMBL" id="KAL2347394.1"/>
    </source>
</evidence>
<evidence type="ECO:0000313" key="2">
    <source>
        <dbReference type="Proteomes" id="UP001603857"/>
    </source>
</evidence>